<dbReference type="Proteomes" id="UP000322139">
    <property type="component" value="Unassembled WGS sequence"/>
</dbReference>
<dbReference type="InterPro" id="IPR011009">
    <property type="entry name" value="Kinase-like_dom_sf"/>
</dbReference>
<dbReference type="InterPro" id="IPR002575">
    <property type="entry name" value="Aminoglycoside_PTrfase"/>
</dbReference>
<dbReference type="GO" id="GO:0019202">
    <property type="term" value="F:amino acid kinase activity"/>
    <property type="evidence" value="ECO:0007669"/>
    <property type="project" value="TreeGrafter"/>
</dbReference>
<dbReference type="Pfam" id="PF01636">
    <property type="entry name" value="APH"/>
    <property type="match status" value="1"/>
</dbReference>
<gene>
    <name evidence="3" type="ORF">FZD51_00190</name>
</gene>
<evidence type="ECO:0000259" key="2">
    <source>
        <dbReference type="Pfam" id="PF01636"/>
    </source>
</evidence>
<organism evidence="3 4">
    <name type="scientific">Bacillus infantis</name>
    <dbReference type="NCBI Taxonomy" id="324767"/>
    <lineage>
        <taxon>Bacteria</taxon>
        <taxon>Bacillati</taxon>
        <taxon>Bacillota</taxon>
        <taxon>Bacilli</taxon>
        <taxon>Bacillales</taxon>
        <taxon>Bacillaceae</taxon>
        <taxon>Bacillus</taxon>
    </lineage>
</organism>
<dbReference type="PANTHER" id="PTHR21064">
    <property type="entry name" value="AMINOGLYCOSIDE PHOSPHOTRANSFERASE DOMAIN-CONTAINING PROTEIN-RELATED"/>
    <property type="match status" value="1"/>
</dbReference>
<protein>
    <submittedName>
        <fullName evidence="3">Phosphotransferase</fullName>
    </submittedName>
</protein>
<evidence type="ECO:0000256" key="1">
    <source>
        <dbReference type="ARBA" id="ARBA00038240"/>
    </source>
</evidence>
<reference evidence="3 4" key="1">
    <citation type="submission" date="2019-08" db="EMBL/GenBank/DDBJ databases">
        <title>Bacillus genomes from the desert of Cuatro Cienegas, Coahuila.</title>
        <authorList>
            <person name="Olmedo-Alvarez G."/>
        </authorList>
    </citation>
    <scope>NUCLEOTIDE SEQUENCE [LARGE SCALE GENOMIC DNA]</scope>
    <source>
        <strain evidence="3 4">CH446_14T</strain>
    </source>
</reference>
<dbReference type="InterPro" id="IPR050249">
    <property type="entry name" value="Pseudomonas-type_ThrB"/>
</dbReference>
<comment type="similarity">
    <text evidence="1">Belongs to the pseudomonas-type ThrB family.</text>
</comment>
<dbReference type="SUPFAM" id="SSF56112">
    <property type="entry name" value="Protein kinase-like (PK-like)"/>
    <property type="match status" value="1"/>
</dbReference>
<accession>A0A5D4RM39</accession>
<dbReference type="EMBL" id="VTER01000001">
    <property type="protein sequence ID" value="TYS51909.1"/>
    <property type="molecule type" value="Genomic_DNA"/>
</dbReference>
<sequence>MNRISAVESQFRLKITKEEELTDRVALLHSEDAKRYILKKTNGMCLEREAELLQNLEGKGIPTQQLISALDGSNSFIYSEEQYSLYTYCKGKNFKADEVLISEKAQQLLASAIAAVHAEMDMIQIGYPEKDLYKTVYDFAVHEVMKSPIARGDSIKEIIAAIEPAVRNMSDTLPRQLIHRDAHFYNILFDEGKFSGIIDFEIAEVSHRIFDICYCATSILCEIFGDEEKREQWVLFSKKLFTYYDETIGLTAYEKKYLGEMLLCIQLIFMAYFSRDKELFSLNGEMLVWIYERRGEWKQV</sequence>
<comment type="caution">
    <text evidence="3">The sequence shown here is derived from an EMBL/GenBank/DDBJ whole genome shotgun (WGS) entry which is preliminary data.</text>
</comment>
<name>A0A5D4RM39_9BACI</name>
<dbReference type="RefSeq" id="WP_148972901.1">
    <property type="nucleotide sequence ID" value="NZ_JBNIKU010000012.1"/>
</dbReference>
<keyword evidence="3" id="KW-0808">Transferase</keyword>
<dbReference type="PANTHER" id="PTHR21064:SF6">
    <property type="entry name" value="AMINOGLYCOSIDE PHOSPHOTRANSFERASE DOMAIN-CONTAINING PROTEIN"/>
    <property type="match status" value="1"/>
</dbReference>
<evidence type="ECO:0000313" key="3">
    <source>
        <dbReference type="EMBL" id="TYS51909.1"/>
    </source>
</evidence>
<feature type="domain" description="Aminoglycoside phosphotransferase" evidence="2">
    <location>
        <begin position="23"/>
        <end position="232"/>
    </location>
</feature>
<proteinExistence type="inferred from homology"/>
<evidence type="ECO:0000313" key="4">
    <source>
        <dbReference type="Proteomes" id="UP000322139"/>
    </source>
</evidence>
<dbReference type="AlphaFoldDB" id="A0A5D4RM39"/>
<dbReference type="Gene3D" id="3.90.1200.10">
    <property type="match status" value="1"/>
</dbReference>